<evidence type="ECO:0000259" key="2">
    <source>
        <dbReference type="PROSITE" id="PS50157"/>
    </source>
</evidence>
<keyword evidence="1" id="KW-0863">Zinc-finger</keyword>
<dbReference type="GO" id="GO:0000976">
    <property type="term" value="F:transcription cis-regulatory region binding"/>
    <property type="evidence" value="ECO:0007669"/>
    <property type="project" value="TreeGrafter"/>
</dbReference>
<organism evidence="3 5">
    <name type="scientific">Gossypium raimondii</name>
    <name type="common">Peruvian cotton</name>
    <name type="synonym">Gossypium klotzschianum subsp. raimondii</name>
    <dbReference type="NCBI Taxonomy" id="29730"/>
    <lineage>
        <taxon>Eukaryota</taxon>
        <taxon>Viridiplantae</taxon>
        <taxon>Streptophyta</taxon>
        <taxon>Embryophyta</taxon>
        <taxon>Tracheophyta</taxon>
        <taxon>Spermatophyta</taxon>
        <taxon>Magnoliopsida</taxon>
        <taxon>eudicotyledons</taxon>
        <taxon>Gunneridae</taxon>
        <taxon>Pentapetalae</taxon>
        <taxon>rosids</taxon>
        <taxon>malvids</taxon>
        <taxon>Malvales</taxon>
        <taxon>Malvaceae</taxon>
        <taxon>Malvoideae</taxon>
        <taxon>Gossypium</taxon>
    </lineage>
</organism>
<evidence type="ECO:0000313" key="6">
    <source>
        <dbReference type="Proteomes" id="UP000593578"/>
    </source>
</evidence>
<dbReference type="Pfam" id="PF13912">
    <property type="entry name" value="zf-C2H2_6"/>
    <property type="match status" value="1"/>
</dbReference>
<dbReference type="eggNOG" id="ENOG502SZXS">
    <property type="taxonomic scope" value="Eukaryota"/>
</dbReference>
<evidence type="ECO:0000313" key="4">
    <source>
        <dbReference type="EMBL" id="MBA0578941.1"/>
    </source>
</evidence>
<proteinExistence type="predicted"/>
<sequence>MAESSVPTSLSSADMTPDKQSSLKLFGFSLTDHQEEVSDKSDDFGESRKFECPFCHRVFGNSQALGGHQNAHKRERQKARQAQFHSRQRFIAAATPVLSSHVVRSMAPRFPRGFSTNGAAKFLPQLAGDCPSCPQLLPTTPPYPTRIFMGKPLHFRTAAPGSTEVSTKLPKAEIGIDLHLKLSHSGC</sequence>
<keyword evidence="1" id="KW-0479">Metal-binding</keyword>
<reference evidence="4 6" key="2">
    <citation type="journal article" date="2019" name="Genome Biol. Evol.">
        <title>Insights into the evolution of the New World diploid cottons (Gossypium, subgenus Houzingenia) based on genome sequencing.</title>
        <authorList>
            <person name="Grover C.E."/>
            <person name="Arick M.A. 2nd"/>
            <person name="Thrash A."/>
            <person name="Conover J.L."/>
            <person name="Sanders W.S."/>
            <person name="Peterson D.G."/>
            <person name="Frelichowski J.E."/>
            <person name="Scheffler J.A."/>
            <person name="Scheffler B.E."/>
            <person name="Wendel J.F."/>
        </authorList>
    </citation>
    <scope>NUCLEOTIDE SEQUENCE [LARGE SCALE GENOMIC DNA]</scope>
    <source>
        <strain evidence="4">8</strain>
        <tissue evidence="4">Leaf</tissue>
    </source>
</reference>
<evidence type="ECO:0000256" key="1">
    <source>
        <dbReference type="PROSITE-ProRule" id="PRU00042"/>
    </source>
</evidence>
<protein>
    <recommendedName>
        <fullName evidence="2">C2H2-type domain-containing protein</fullName>
    </recommendedName>
</protein>
<dbReference type="GO" id="GO:0010090">
    <property type="term" value="P:trichome morphogenesis"/>
    <property type="evidence" value="ECO:0007669"/>
    <property type="project" value="InterPro"/>
</dbReference>
<dbReference type="AlphaFoldDB" id="A0A0D2PRC1"/>
<dbReference type="GO" id="GO:0009740">
    <property type="term" value="P:gibberellic acid mediated signaling pathway"/>
    <property type="evidence" value="ECO:0007669"/>
    <property type="project" value="TreeGrafter"/>
</dbReference>
<dbReference type="InterPro" id="IPR044299">
    <property type="entry name" value="GIS3/ZFP5/ZFP6"/>
</dbReference>
<dbReference type="Proteomes" id="UP000032304">
    <property type="component" value="Chromosome 1"/>
</dbReference>
<dbReference type="Gene3D" id="3.30.160.60">
    <property type="entry name" value="Classic Zinc Finger"/>
    <property type="match status" value="1"/>
</dbReference>
<dbReference type="InterPro" id="IPR036236">
    <property type="entry name" value="Znf_C2H2_sf"/>
</dbReference>
<feature type="domain" description="C2H2-type" evidence="2">
    <location>
        <begin position="50"/>
        <end position="77"/>
    </location>
</feature>
<reference evidence="4" key="3">
    <citation type="submission" date="2020-04" db="EMBL/GenBank/DDBJ databases">
        <authorList>
            <person name="Grover C.E."/>
            <person name="Arick M.A. II"/>
            <person name="Thrash A."/>
            <person name="Conover J.L."/>
            <person name="Sanders W.S."/>
            <person name="Peterson D.G."/>
            <person name="Scheffler J.A."/>
            <person name="Scheffler B.E."/>
            <person name="Wendel J.F."/>
        </authorList>
    </citation>
    <scope>NUCLEOTIDE SEQUENCE</scope>
    <source>
        <strain evidence="4">8</strain>
        <tissue evidence="4">Leaf</tissue>
    </source>
</reference>
<keyword evidence="1" id="KW-0862">Zinc</keyword>
<reference evidence="3 5" key="1">
    <citation type="journal article" date="2012" name="Nature">
        <title>Repeated polyploidization of Gossypium genomes and the evolution of spinnable cotton fibres.</title>
        <authorList>
            <person name="Paterson A.H."/>
            <person name="Wendel J.F."/>
            <person name="Gundlach H."/>
            <person name="Guo H."/>
            <person name="Jenkins J."/>
            <person name="Jin D."/>
            <person name="Llewellyn D."/>
            <person name="Showmaker K.C."/>
            <person name="Shu S."/>
            <person name="Udall J."/>
            <person name="Yoo M.J."/>
            <person name="Byers R."/>
            <person name="Chen W."/>
            <person name="Doron-Faigenboim A."/>
            <person name="Duke M.V."/>
            <person name="Gong L."/>
            <person name="Grimwood J."/>
            <person name="Grover C."/>
            <person name="Grupp K."/>
            <person name="Hu G."/>
            <person name="Lee T.H."/>
            <person name="Li J."/>
            <person name="Lin L."/>
            <person name="Liu T."/>
            <person name="Marler B.S."/>
            <person name="Page J.T."/>
            <person name="Roberts A.W."/>
            <person name="Romanel E."/>
            <person name="Sanders W.S."/>
            <person name="Szadkowski E."/>
            <person name="Tan X."/>
            <person name="Tang H."/>
            <person name="Xu C."/>
            <person name="Wang J."/>
            <person name="Wang Z."/>
            <person name="Zhang D."/>
            <person name="Zhang L."/>
            <person name="Ashrafi H."/>
            <person name="Bedon F."/>
            <person name="Bowers J.E."/>
            <person name="Brubaker C.L."/>
            <person name="Chee P.W."/>
            <person name="Das S."/>
            <person name="Gingle A.R."/>
            <person name="Haigler C.H."/>
            <person name="Harker D."/>
            <person name="Hoffmann L.V."/>
            <person name="Hovav R."/>
            <person name="Jones D.C."/>
            <person name="Lemke C."/>
            <person name="Mansoor S."/>
            <person name="ur Rahman M."/>
            <person name="Rainville L.N."/>
            <person name="Rambani A."/>
            <person name="Reddy U.K."/>
            <person name="Rong J.K."/>
            <person name="Saranga Y."/>
            <person name="Scheffler B.E."/>
            <person name="Scheffler J.A."/>
            <person name="Stelly D.M."/>
            <person name="Triplett B.A."/>
            <person name="Van Deynze A."/>
            <person name="Vaslin M.F."/>
            <person name="Waghmare V.N."/>
            <person name="Walford S.A."/>
            <person name="Wright R.J."/>
            <person name="Zaki E.A."/>
            <person name="Zhang T."/>
            <person name="Dennis E.S."/>
            <person name="Mayer K.F."/>
            <person name="Peterson D.G."/>
            <person name="Rokhsar D.S."/>
            <person name="Wang X."/>
            <person name="Schmutz J."/>
        </authorList>
    </citation>
    <scope>NUCLEOTIDE SEQUENCE [LARGE SCALE GENOMIC DNA]</scope>
</reference>
<dbReference type="PROSITE" id="PS00028">
    <property type="entry name" value="ZINC_FINGER_C2H2_1"/>
    <property type="match status" value="1"/>
</dbReference>
<dbReference type="OrthoDB" id="772256at2759"/>
<gene>
    <name evidence="3" type="ORF">B456_001G142500</name>
    <name evidence="4" type="ORF">Gorai_021210</name>
</gene>
<evidence type="ECO:0000313" key="3">
    <source>
        <dbReference type="EMBL" id="KJB09439.1"/>
    </source>
</evidence>
<dbReference type="EMBL" id="CM001740">
    <property type="protein sequence ID" value="KJB09439.1"/>
    <property type="molecule type" value="Genomic_DNA"/>
</dbReference>
<dbReference type="GO" id="GO:0005634">
    <property type="term" value="C:nucleus"/>
    <property type="evidence" value="ECO:0007669"/>
    <property type="project" value="TreeGrafter"/>
</dbReference>
<name>A0A0D2PRC1_GOSRA</name>
<keyword evidence="5" id="KW-1185">Reference proteome</keyword>
<dbReference type="GO" id="GO:0009736">
    <property type="term" value="P:cytokinin-activated signaling pathway"/>
    <property type="evidence" value="ECO:0007669"/>
    <property type="project" value="TreeGrafter"/>
</dbReference>
<dbReference type="PANTHER" id="PTHR46353">
    <property type="entry name" value="ZINC FINGER PROTEIN 5"/>
    <property type="match status" value="1"/>
</dbReference>
<dbReference type="InterPro" id="IPR013087">
    <property type="entry name" value="Znf_C2H2_type"/>
</dbReference>
<dbReference type="STRING" id="29730.A0A0D2PRC1"/>
<dbReference type="Gramene" id="KJB09439">
    <property type="protein sequence ID" value="KJB09439"/>
    <property type="gene ID" value="B456_001G142500"/>
</dbReference>
<dbReference type="EMBL" id="JABEZZ010000001">
    <property type="protein sequence ID" value="MBA0578941.1"/>
    <property type="molecule type" value="Genomic_DNA"/>
</dbReference>
<dbReference type="Proteomes" id="UP000593578">
    <property type="component" value="Unassembled WGS sequence"/>
</dbReference>
<dbReference type="PANTHER" id="PTHR46353:SF11">
    <property type="entry name" value="C2H2-TYPE DOMAIN-CONTAINING PROTEIN"/>
    <property type="match status" value="1"/>
</dbReference>
<dbReference type="SUPFAM" id="SSF57667">
    <property type="entry name" value="beta-beta-alpha zinc fingers"/>
    <property type="match status" value="1"/>
</dbReference>
<dbReference type="GO" id="GO:0003700">
    <property type="term" value="F:DNA-binding transcription factor activity"/>
    <property type="evidence" value="ECO:0007669"/>
    <property type="project" value="TreeGrafter"/>
</dbReference>
<dbReference type="KEGG" id="gra:105770959"/>
<dbReference type="GO" id="GO:0008270">
    <property type="term" value="F:zinc ion binding"/>
    <property type="evidence" value="ECO:0007669"/>
    <property type="project" value="UniProtKB-KW"/>
</dbReference>
<accession>A0A0D2PRC1</accession>
<dbReference type="PROSITE" id="PS50157">
    <property type="entry name" value="ZINC_FINGER_C2H2_2"/>
    <property type="match status" value="1"/>
</dbReference>
<evidence type="ECO:0000313" key="5">
    <source>
        <dbReference type="Proteomes" id="UP000032304"/>
    </source>
</evidence>
<dbReference type="OMA" id="PLHFRTA"/>